<accession>W5NFA1</accession>
<dbReference type="PANTHER" id="PTHR24365">
    <property type="entry name" value="TOLL-LIKE RECEPTOR"/>
    <property type="match status" value="1"/>
</dbReference>
<evidence type="ECO:0000256" key="2">
    <source>
        <dbReference type="ARBA" id="ARBA00009634"/>
    </source>
</evidence>
<keyword evidence="7" id="KW-0677">Repeat</keyword>
<dbReference type="Ensembl" id="ENSLOCT00000019342.1">
    <property type="protein sequence ID" value="ENSLOCP00000019310.1"/>
    <property type="gene ID" value="ENSLOCG00000015687.1"/>
</dbReference>
<evidence type="ECO:0000256" key="13">
    <source>
        <dbReference type="ARBA" id="ARBA00023198"/>
    </source>
</evidence>
<evidence type="ECO:0000256" key="12">
    <source>
        <dbReference type="ARBA" id="ARBA00023180"/>
    </source>
</evidence>
<keyword evidence="11" id="KW-0675">Receptor</keyword>
<comment type="subcellular location">
    <subcellularLocation>
        <location evidence="1">Membrane</location>
        <topology evidence="1">Single-pass type I membrane protein</topology>
    </subcellularLocation>
</comment>
<comment type="similarity">
    <text evidence="2">Belongs to the Toll-like receptor family.</text>
</comment>
<dbReference type="FunFam" id="3.40.50.10140:FF:000001">
    <property type="entry name" value="Toll-like receptor 2"/>
    <property type="match status" value="1"/>
</dbReference>
<evidence type="ECO:0000256" key="1">
    <source>
        <dbReference type="ARBA" id="ARBA00004479"/>
    </source>
</evidence>
<name>W5NFA1_LEPOC</name>
<dbReference type="EMBL" id="AHAT01031518">
    <property type="status" value="NOT_ANNOTATED_CDS"/>
    <property type="molecule type" value="Genomic_DNA"/>
</dbReference>
<evidence type="ECO:0000256" key="8">
    <source>
        <dbReference type="ARBA" id="ARBA00022859"/>
    </source>
</evidence>
<keyword evidence="10 14" id="KW-0472">Membrane</keyword>
<evidence type="ECO:0000256" key="4">
    <source>
        <dbReference type="ARBA" id="ARBA00022614"/>
    </source>
</evidence>
<dbReference type="eggNOG" id="KOG4641">
    <property type="taxonomic scope" value="Eukaryota"/>
</dbReference>
<reference evidence="17" key="1">
    <citation type="submission" date="2011-12" db="EMBL/GenBank/DDBJ databases">
        <title>The Draft Genome of Lepisosteus oculatus.</title>
        <authorList>
            <consortium name="The Broad Institute Genome Assembly &amp; Analysis Group"/>
            <consortium name="Computational R&amp;D Group"/>
            <consortium name="and Sequencing Platform"/>
            <person name="Di Palma F."/>
            <person name="Alfoldi J."/>
            <person name="Johnson J."/>
            <person name="Berlin A."/>
            <person name="Gnerre S."/>
            <person name="Jaffe D."/>
            <person name="MacCallum I."/>
            <person name="Young S."/>
            <person name="Walker B.J."/>
            <person name="Lander E.S."/>
            <person name="Lindblad-Toh K."/>
        </authorList>
    </citation>
    <scope>NUCLEOTIDE SEQUENCE [LARGE SCALE GENOMIC DNA]</scope>
</reference>
<evidence type="ECO:0000313" key="17">
    <source>
        <dbReference type="Proteomes" id="UP000018468"/>
    </source>
</evidence>
<dbReference type="AlphaFoldDB" id="W5NFA1"/>
<dbReference type="InterPro" id="IPR001611">
    <property type="entry name" value="Leu-rich_rpt"/>
</dbReference>
<dbReference type="PROSITE" id="PS50104">
    <property type="entry name" value="TIR"/>
    <property type="match status" value="1"/>
</dbReference>
<keyword evidence="4" id="KW-0433">Leucine-rich repeat</keyword>
<dbReference type="HOGENOM" id="CLU_006000_1_2_1"/>
<dbReference type="STRING" id="7918.ENSLOCP00000019310"/>
<evidence type="ECO:0000256" key="3">
    <source>
        <dbReference type="ARBA" id="ARBA00022588"/>
    </source>
</evidence>
<evidence type="ECO:0000256" key="9">
    <source>
        <dbReference type="ARBA" id="ARBA00022989"/>
    </source>
</evidence>
<evidence type="ECO:0000256" key="14">
    <source>
        <dbReference type="SAM" id="Phobius"/>
    </source>
</evidence>
<dbReference type="InParanoid" id="W5NFA1"/>
<dbReference type="SMART" id="SM00255">
    <property type="entry name" value="TIR"/>
    <property type="match status" value="1"/>
</dbReference>
<protein>
    <submittedName>
        <fullName evidence="16">Toll-like receptor 13</fullName>
    </submittedName>
</protein>
<dbReference type="GO" id="GO:0005886">
    <property type="term" value="C:plasma membrane"/>
    <property type="evidence" value="ECO:0000318"/>
    <property type="project" value="GO_Central"/>
</dbReference>
<evidence type="ECO:0000256" key="7">
    <source>
        <dbReference type="ARBA" id="ARBA00022737"/>
    </source>
</evidence>
<reference evidence="16" key="3">
    <citation type="submission" date="2025-09" db="UniProtKB">
        <authorList>
            <consortium name="Ensembl"/>
        </authorList>
    </citation>
    <scope>IDENTIFICATION</scope>
</reference>
<keyword evidence="6" id="KW-0732">Signal</keyword>
<evidence type="ECO:0000256" key="5">
    <source>
        <dbReference type="ARBA" id="ARBA00022692"/>
    </source>
</evidence>
<dbReference type="GO" id="GO:0006954">
    <property type="term" value="P:inflammatory response"/>
    <property type="evidence" value="ECO:0000318"/>
    <property type="project" value="GO_Central"/>
</dbReference>
<proteinExistence type="inferred from homology"/>
<keyword evidence="3" id="KW-0399">Innate immunity</keyword>
<keyword evidence="13" id="KW-0395">Inflammatory response</keyword>
<evidence type="ECO:0000256" key="6">
    <source>
        <dbReference type="ARBA" id="ARBA00022729"/>
    </source>
</evidence>
<organism evidence="16 17">
    <name type="scientific">Lepisosteus oculatus</name>
    <name type="common">Spotted gar</name>
    <dbReference type="NCBI Taxonomy" id="7918"/>
    <lineage>
        <taxon>Eukaryota</taxon>
        <taxon>Metazoa</taxon>
        <taxon>Chordata</taxon>
        <taxon>Craniata</taxon>
        <taxon>Vertebrata</taxon>
        <taxon>Euteleostomi</taxon>
        <taxon>Actinopterygii</taxon>
        <taxon>Neopterygii</taxon>
        <taxon>Holostei</taxon>
        <taxon>Semionotiformes</taxon>
        <taxon>Lepisosteidae</taxon>
        <taxon>Lepisosteus</taxon>
    </lineage>
</organism>
<keyword evidence="12" id="KW-0325">Glycoprotein</keyword>
<dbReference type="FunFam" id="3.80.10.10:FF:001360">
    <property type="entry name" value="Uncharacterized protein"/>
    <property type="match status" value="1"/>
</dbReference>
<dbReference type="SUPFAM" id="SSF52200">
    <property type="entry name" value="Toll/Interleukin receptor TIR domain"/>
    <property type="match status" value="1"/>
</dbReference>
<dbReference type="OMA" id="NDEKWIF"/>
<evidence type="ECO:0000313" key="16">
    <source>
        <dbReference type="Ensembl" id="ENSLOCP00000019310.1"/>
    </source>
</evidence>
<evidence type="ECO:0000256" key="11">
    <source>
        <dbReference type="ARBA" id="ARBA00023170"/>
    </source>
</evidence>
<dbReference type="PANTHER" id="PTHR24365:SF522">
    <property type="entry name" value="LOW QUALITY PROTEIN: TOLL-LIKE RECEPTOR 13-RELATED"/>
    <property type="match status" value="1"/>
</dbReference>
<evidence type="ECO:0000259" key="15">
    <source>
        <dbReference type="PROSITE" id="PS50104"/>
    </source>
</evidence>
<dbReference type="GO" id="GO:0045087">
    <property type="term" value="P:innate immune response"/>
    <property type="evidence" value="ECO:0007669"/>
    <property type="project" value="UniProtKB-KW"/>
</dbReference>
<dbReference type="GO" id="GO:0002224">
    <property type="term" value="P:toll-like receptor signaling pathway"/>
    <property type="evidence" value="ECO:0000318"/>
    <property type="project" value="GO_Central"/>
</dbReference>
<dbReference type="Gene3D" id="3.40.50.10140">
    <property type="entry name" value="Toll/interleukin-1 receptor homology (TIR) domain"/>
    <property type="match status" value="1"/>
</dbReference>
<feature type="domain" description="TIR" evidence="15">
    <location>
        <begin position="279"/>
        <end position="424"/>
    </location>
</feature>
<feature type="transmembrane region" description="Helical" evidence="14">
    <location>
        <begin position="228"/>
        <end position="251"/>
    </location>
</feature>
<keyword evidence="8" id="KW-0391">Immunity</keyword>
<dbReference type="GO" id="GO:0038023">
    <property type="term" value="F:signaling receptor activity"/>
    <property type="evidence" value="ECO:0000318"/>
    <property type="project" value="GO_Central"/>
</dbReference>
<keyword evidence="9 14" id="KW-1133">Transmembrane helix</keyword>
<dbReference type="InterPro" id="IPR003591">
    <property type="entry name" value="Leu-rich_rpt_typical-subtyp"/>
</dbReference>
<dbReference type="InterPro" id="IPR032675">
    <property type="entry name" value="LRR_dom_sf"/>
</dbReference>
<keyword evidence="5 14" id="KW-0812">Transmembrane</keyword>
<keyword evidence="17" id="KW-1185">Reference proteome</keyword>
<dbReference type="GeneTree" id="ENSGT00940000164586"/>
<dbReference type="Pfam" id="PF13855">
    <property type="entry name" value="LRR_8"/>
    <property type="match status" value="2"/>
</dbReference>
<dbReference type="SUPFAM" id="SSF52058">
    <property type="entry name" value="L domain-like"/>
    <property type="match status" value="1"/>
</dbReference>
<dbReference type="Pfam" id="PF01582">
    <property type="entry name" value="TIR"/>
    <property type="match status" value="1"/>
</dbReference>
<sequence length="436" mass="51228">PDVQNLMLMGNHILKINKWTFSTFRSLRYLDLSYGWLHEAESNAFSDMNSLEHLHLQQHQSTLQVGSQELENLQELLILKSPIIFLHSDAFRKLNVLRLLTLEESFLQKIPPGLLDSLTDLQQLNLRGNMLQSLPTDLFKYNRNLLHIDLSLNHLQTLPEGLFSFFPSNLFTNFTWNFFVCNCSLAWASSWISSLENQSISQTFQCHSPVRLRGVLLKDFNPICVPDYVWYILGVLTGVLILSIFITLLYINRWKIYYQWYILLSKKNDREVWVDNPRFVFDAFVAYSERDFQWVLHELIPHMEDNAGLPNVKLCVSDRDWDLGGSFFDNVESSIQCSCKTLCVISRHFLKSEWCKLELSLAHMQLFSENRDVLIFIFLEKIPSERLSQHEKLHRELRKKSCLDWPGEDPDAQRVFWEKLRSLILKPHSENKPCSR</sequence>
<reference evidence="16" key="2">
    <citation type="submission" date="2025-08" db="UniProtKB">
        <authorList>
            <consortium name="Ensembl"/>
        </authorList>
    </citation>
    <scope>IDENTIFICATION</scope>
</reference>
<dbReference type="SMART" id="SM00369">
    <property type="entry name" value="LRR_TYP"/>
    <property type="match status" value="5"/>
</dbReference>
<dbReference type="InterPro" id="IPR000157">
    <property type="entry name" value="TIR_dom"/>
</dbReference>
<dbReference type="InterPro" id="IPR035897">
    <property type="entry name" value="Toll_tir_struct_dom_sf"/>
</dbReference>
<dbReference type="Proteomes" id="UP000018468">
    <property type="component" value="Linkage group LG1"/>
</dbReference>
<evidence type="ECO:0000256" key="10">
    <source>
        <dbReference type="ARBA" id="ARBA00023136"/>
    </source>
</evidence>
<dbReference type="Gene3D" id="3.80.10.10">
    <property type="entry name" value="Ribonuclease Inhibitor"/>
    <property type="match status" value="2"/>
</dbReference>